<dbReference type="AlphaFoldDB" id="A0A5A8F1G8"/>
<dbReference type="Proteomes" id="UP000322876">
    <property type="component" value="Unassembled WGS sequence"/>
</dbReference>
<reference evidence="2 3" key="1">
    <citation type="submission" date="2019-06" db="EMBL/GenBank/DDBJ databases">
        <title>Genomic insights into carbon and energy metabolism of Deferribacter autotrophicus revealed new metabolic traits in the phylum Deferribacteres.</title>
        <authorList>
            <person name="Slobodkin A.I."/>
            <person name="Slobodkina G.B."/>
            <person name="Allioux M."/>
            <person name="Alain K."/>
            <person name="Jebbar M."/>
            <person name="Shadrin V."/>
            <person name="Kublanov I.V."/>
            <person name="Toshchakov S.V."/>
            <person name="Bonch-Osmolovskaya E.A."/>
        </authorList>
    </citation>
    <scope>NUCLEOTIDE SEQUENCE [LARGE SCALE GENOMIC DNA]</scope>
    <source>
        <strain evidence="2 3">SL50</strain>
    </source>
</reference>
<sequence length="210" mass="24617">MFKVEPIVNIISNEVIGYEILFNGSIPNDVLFKEPSVYIDLFIFDKIKQFFFDKFSKIKKKIFININIETLCANSNLFSELPGNVYFEVIENGRKFNFYENCLCNEKDKIIIDDFGTGNANIDTIIRLKPFGVKLDRIILNFSDTFLINLLSELNKHCQIVIFEKIETQEELERIKSLGFQFAQGYIFSKLKHYEFLFKIPQKLSVKSIF</sequence>
<evidence type="ECO:0000313" key="2">
    <source>
        <dbReference type="EMBL" id="KAA0257532.1"/>
    </source>
</evidence>
<dbReference type="PROSITE" id="PS50883">
    <property type="entry name" value="EAL"/>
    <property type="match status" value="1"/>
</dbReference>
<gene>
    <name evidence="2" type="ORF">FHQ18_09320</name>
</gene>
<dbReference type="Gene3D" id="3.20.20.450">
    <property type="entry name" value="EAL domain"/>
    <property type="match status" value="1"/>
</dbReference>
<name>A0A5A8F1G8_9BACT</name>
<dbReference type="EMBL" id="VFJB01000007">
    <property type="protein sequence ID" value="KAA0257532.1"/>
    <property type="molecule type" value="Genomic_DNA"/>
</dbReference>
<dbReference type="GO" id="GO:0071111">
    <property type="term" value="F:cyclic-guanylate-specific phosphodiesterase activity"/>
    <property type="evidence" value="ECO:0007669"/>
    <property type="project" value="InterPro"/>
</dbReference>
<comment type="caution">
    <text evidence="2">The sequence shown here is derived from an EMBL/GenBank/DDBJ whole genome shotgun (WGS) entry which is preliminary data.</text>
</comment>
<dbReference type="InterPro" id="IPR035919">
    <property type="entry name" value="EAL_sf"/>
</dbReference>
<dbReference type="InterPro" id="IPR001633">
    <property type="entry name" value="EAL_dom"/>
</dbReference>
<evidence type="ECO:0000259" key="1">
    <source>
        <dbReference type="PROSITE" id="PS50883"/>
    </source>
</evidence>
<dbReference type="RefSeq" id="WP_149266913.1">
    <property type="nucleotide sequence ID" value="NZ_VFJB01000007.1"/>
</dbReference>
<dbReference type="InterPro" id="IPR050706">
    <property type="entry name" value="Cyclic-di-GMP_PDE-like"/>
</dbReference>
<dbReference type="SUPFAM" id="SSF141868">
    <property type="entry name" value="EAL domain-like"/>
    <property type="match status" value="1"/>
</dbReference>
<dbReference type="Pfam" id="PF00563">
    <property type="entry name" value="EAL"/>
    <property type="match status" value="1"/>
</dbReference>
<dbReference type="OrthoDB" id="6473901at2"/>
<dbReference type="PANTHER" id="PTHR33121">
    <property type="entry name" value="CYCLIC DI-GMP PHOSPHODIESTERASE PDEF"/>
    <property type="match status" value="1"/>
</dbReference>
<accession>A0A5A8F1G8</accession>
<organism evidence="2 3">
    <name type="scientific">Deferribacter autotrophicus</name>
    <dbReference type="NCBI Taxonomy" id="500465"/>
    <lineage>
        <taxon>Bacteria</taxon>
        <taxon>Pseudomonadati</taxon>
        <taxon>Deferribacterota</taxon>
        <taxon>Deferribacteres</taxon>
        <taxon>Deferribacterales</taxon>
        <taxon>Deferribacteraceae</taxon>
        <taxon>Deferribacter</taxon>
    </lineage>
</organism>
<feature type="domain" description="EAL" evidence="1">
    <location>
        <begin position="1"/>
        <end position="205"/>
    </location>
</feature>
<protein>
    <submittedName>
        <fullName evidence="2">EAL domain-containing protein</fullName>
    </submittedName>
</protein>
<dbReference type="SMART" id="SM00052">
    <property type="entry name" value="EAL"/>
    <property type="match status" value="1"/>
</dbReference>
<evidence type="ECO:0000313" key="3">
    <source>
        <dbReference type="Proteomes" id="UP000322876"/>
    </source>
</evidence>
<proteinExistence type="predicted"/>
<dbReference type="PANTHER" id="PTHR33121:SF70">
    <property type="entry name" value="SIGNALING PROTEIN YKOW"/>
    <property type="match status" value="1"/>
</dbReference>
<keyword evidence="3" id="KW-1185">Reference proteome</keyword>